<evidence type="ECO:0000313" key="1">
    <source>
        <dbReference type="EMBL" id="TWT81582.1"/>
    </source>
</evidence>
<reference evidence="1 2" key="1">
    <citation type="submission" date="2019-02" db="EMBL/GenBank/DDBJ databases">
        <title>Deep-cultivation of Planctomycetes and their phenomic and genomic characterization uncovers novel biology.</title>
        <authorList>
            <person name="Wiegand S."/>
            <person name="Jogler M."/>
            <person name="Boedeker C."/>
            <person name="Pinto D."/>
            <person name="Vollmers J."/>
            <person name="Rivas-Marin E."/>
            <person name="Kohn T."/>
            <person name="Peeters S.H."/>
            <person name="Heuer A."/>
            <person name="Rast P."/>
            <person name="Oberbeckmann S."/>
            <person name="Bunk B."/>
            <person name="Jeske O."/>
            <person name="Meyerdierks A."/>
            <person name="Storesund J.E."/>
            <person name="Kallscheuer N."/>
            <person name="Luecker S."/>
            <person name="Lage O.M."/>
            <person name="Pohl T."/>
            <person name="Merkel B.J."/>
            <person name="Hornburger P."/>
            <person name="Mueller R.-W."/>
            <person name="Bruemmer F."/>
            <person name="Labrenz M."/>
            <person name="Spormann A.M."/>
            <person name="Op Den Camp H."/>
            <person name="Overmann J."/>
            <person name="Amann R."/>
            <person name="Jetten M.S.M."/>
            <person name="Mascher T."/>
            <person name="Medema M.H."/>
            <person name="Devos D.P."/>
            <person name="Kaster A.-K."/>
            <person name="Ovreas L."/>
            <person name="Rohde M."/>
            <person name="Galperin M.Y."/>
            <person name="Jogler C."/>
        </authorList>
    </citation>
    <scope>NUCLEOTIDE SEQUENCE [LARGE SCALE GENOMIC DNA]</scope>
    <source>
        <strain evidence="1 2">CA13</strain>
    </source>
</reference>
<protein>
    <submittedName>
        <fullName evidence="1">Uncharacterized protein</fullName>
    </submittedName>
</protein>
<sequence>MSVMPPGVTITIHAVSSDGMKEVTHHPIPPSNWQGDKLILLACSEVVAKTDRITIENEHTMTFL</sequence>
<organism evidence="1 2">
    <name type="scientific">Novipirellula herctigrandis</name>
    <dbReference type="NCBI Taxonomy" id="2527986"/>
    <lineage>
        <taxon>Bacteria</taxon>
        <taxon>Pseudomonadati</taxon>
        <taxon>Planctomycetota</taxon>
        <taxon>Planctomycetia</taxon>
        <taxon>Pirellulales</taxon>
        <taxon>Pirellulaceae</taxon>
        <taxon>Novipirellula</taxon>
    </lineage>
</organism>
<accession>A0A5C5Z2I2</accession>
<dbReference type="Proteomes" id="UP000315010">
    <property type="component" value="Unassembled WGS sequence"/>
</dbReference>
<dbReference type="AlphaFoldDB" id="A0A5C5Z2I2"/>
<evidence type="ECO:0000313" key="2">
    <source>
        <dbReference type="Proteomes" id="UP000315010"/>
    </source>
</evidence>
<name>A0A5C5Z2I2_9BACT</name>
<comment type="caution">
    <text evidence="1">The sequence shown here is derived from an EMBL/GenBank/DDBJ whole genome shotgun (WGS) entry which is preliminary data.</text>
</comment>
<dbReference type="EMBL" id="SJPJ01000001">
    <property type="protein sequence ID" value="TWT81582.1"/>
    <property type="molecule type" value="Genomic_DNA"/>
</dbReference>
<dbReference type="RefSeq" id="WP_146397577.1">
    <property type="nucleotide sequence ID" value="NZ_SJPJ01000001.1"/>
</dbReference>
<keyword evidence="2" id="KW-1185">Reference proteome</keyword>
<proteinExistence type="predicted"/>
<gene>
    <name evidence="1" type="ORF">CA13_30350</name>
</gene>